<dbReference type="InterPro" id="IPR018873">
    <property type="entry name" value="KilA-N_DNA-bd_domain"/>
</dbReference>
<comment type="caution">
    <text evidence="2">The sequence shown here is derived from an EMBL/GenBank/DDBJ whole genome shotgun (WGS) entry which is preliminary data.</text>
</comment>
<name>A0A853J6B3_LACRH</name>
<dbReference type="AlphaFoldDB" id="A0A853J6B3"/>
<evidence type="ECO:0000259" key="1">
    <source>
        <dbReference type="Pfam" id="PF10543"/>
    </source>
</evidence>
<feature type="domain" description="KilA-N DNA-binding" evidence="1">
    <location>
        <begin position="26"/>
        <end position="106"/>
    </location>
</feature>
<dbReference type="Proteomes" id="UP000552935">
    <property type="component" value="Unassembled WGS sequence"/>
</dbReference>
<gene>
    <name evidence="2" type="ORF">H0N82_12540</name>
</gene>
<reference evidence="2 3" key="1">
    <citation type="submission" date="2020-07" db="EMBL/GenBank/DDBJ databases">
        <title>Organ Donor 1.</title>
        <authorList>
            <person name="Marsh A.J."/>
            <person name="Azcarate-Peril M.A."/>
        </authorList>
    </citation>
    <scope>NUCLEOTIDE SEQUENCE [LARGE SCALE GENOMIC DNA]</scope>
    <source>
        <strain evidence="2 3">AMC0712</strain>
    </source>
</reference>
<organism evidence="2 3">
    <name type="scientific">Lacticaseibacillus rhamnosus</name>
    <name type="common">Lactobacillus rhamnosus</name>
    <dbReference type="NCBI Taxonomy" id="47715"/>
    <lineage>
        <taxon>Bacteria</taxon>
        <taxon>Bacillati</taxon>
        <taxon>Bacillota</taxon>
        <taxon>Bacilli</taxon>
        <taxon>Lactobacillales</taxon>
        <taxon>Lactobacillaceae</taxon>
        <taxon>Lacticaseibacillus</taxon>
    </lineage>
</organism>
<protein>
    <submittedName>
        <fullName evidence="2">ORF6N domain-containing protein</fullName>
    </submittedName>
</protein>
<evidence type="ECO:0000313" key="3">
    <source>
        <dbReference type="Proteomes" id="UP000552935"/>
    </source>
</evidence>
<dbReference type="Pfam" id="PF10543">
    <property type="entry name" value="ORF6N"/>
    <property type="match status" value="1"/>
</dbReference>
<dbReference type="RefSeq" id="WP_049179765.1">
    <property type="nucleotide sequence ID" value="NZ_CP086326.1"/>
</dbReference>
<proteinExistence type="predicted"/>
<evidence type="ECO:0000313" key="2">
    <source>
        <dbReference type="EMBL" id="NZA05892.1"/>
    </source>
</evidence>
<accession>A0A853J6B3</accession>
<sequence>MNELKVIGREHIGRIEFTGIEGGFGKDKKAMLVKDIALIHSTTIKRINELINRSRKRFKDGIDVIDLKSPDFKVVLNDLNFGSKEISNANNIYLLSERGYSKLLKILEDDKAWEVYDQLVDGYFTMRAEAKVTKPRIDSDKRLEIMSENAQTRKGTLLYRIAMQTKSESAKQALLAKAAESITGEMTIPVLLKKEYSAGEVAKKVHASSGQMVGRIANRLGIKAEQPGQNEYGRWANSKSQHSDKEFPQWMYFEQGVKAIADELKRAKGMTV</sequence>
<dbReference type="EMBL" id="JACCKI010000012">
    <property type="protein sequence ID" value="NZA05892.1"/>
    <property type="molecule type" value="Genomic_DNA"/>
</dbReference>